<dbReference type="PATRIC" id="fig|1560234.3.peg.1574"/>
<dbReference type="RefSeq" id="WP_066856678.1">
    <property type="nucleotide sequence ID" value="NZ_JXMS01000023.1"/>
</dbReference>
<dbReference type="OrthoDB" id="10008959at2"/>
<dbReference type="AlphaFoldDB" id="A0A1B7XAX2"/>
<evidence type="ECO:0000313" key="2">
    <source>
        <dbReference type="Proteomes" id="UP000091979"/>
    </source>
</evidence>
<proteinExistence type="predicted"/>
<sequence length="245" mass="28445">MKFTEMYQKVSQYWPQNIDVSDCTGEGDSWNSRKLWSQYESIQERLDAEGWEWEGVVNFSIYIALGDLLLDVCPTGEKVLKLNDIDLYMVEAATKHNLKTADEFQSVYESYHNDLKTLPTKPLGYTLKFTEMYKKVSQFWPQEIDVSDGTGEGRHWESQHLLKLGEEIEERLDPEGWESVVNQGMCTALRFLLPDACLSKEKVVYLKDIDLSAVELITSTTLRLYQEYEAIFEAYENDLDEADRT</sequence>
<dbReference type="Proteomes" id="UP000091979">
    <property type="component" value="Unassembled WGS sequence"/>
</dbReference>
<evidence type="ECO:0000313" key="1">
    <source>
        <dbReference type="EMBL" id="OBQ46486.1"/>
    </source>
</evidence>
<protein>
    <submittedName>
        <fullName evidence="1">Uncharacterized protein</fullName>
    </submittedName>
</protein>
<reference evidence="1 2" key="1">
    <citation type="submission" date="2015-01" db="EMBL/GenBank/DDBJ databases">
        <title>Desulfovibrio sp. JC271 draft genome sequence.</title>
        <authorList>
            <person name="Shivani Y."/>
            <person name="Subhash Y."/>
            <person name="Sasikala C."/>
            <person name="Ramana C.V."/>
        </authorList>
    </citation>
    <scope>NUCLEOTIDE SEQUENCE [LARGE SCALE GENOMIC DNA]</scope>
    <source>
        <strain evidence="1 2">JC271</strain>
    </source>
</reference>
<organism evidence="1 2">
    <name type="scientific">Halodesulfovibrio spirochaetisodalis</name>
    <dbReference type="NCBI Taxonomy" id="1560234"/>
    <lineage>
        <taxon>Bacteria</taxon>
        <taxon>Pseudomonadati</taxon>
        <taxon>Thermodesulfobacteriota</taxon>
        <taxon>Desulfovibrionia</taxon>
        <taxon>Desulfovibrionales</taxon>
        <taxon>Desulfovibrionaceae</taxon>
        <taxon>Halodesulfovibrio</taxon>
    </lineage>
</organism>
<accession>A0A1B7XAX2</accession>
<keyword evidence="2" id="KW-1185">Reference proteome</keyword>
<comment type="caution">
    <text evidence="1">The sequence shown here is derived from an EMBL/GenBank/DDBJ whole genome shotgun (WGS) entry which is preliminary data.</text>
</comment>
<gene>
    <name evidence="1" type="ORF">SP90_12365</name>
</gene>
<name>A0A1B7XAX2_9BACT</name>
<dbReference type="EMBL" id="JXMS01000023">
    <property type="protein sequence ID" value="OBQ46486.1"/>
    <property type="molecule type" value="Genomic_DNA"/>
</dbReference>